<accession>A0A328TU82</accession>
<dbReference type="Proteomes" id="UP000249260">
    <property type="component" value="Unassembled WGS sequence"/>
</dbReference>
<reference evidence="1 2" key="1">
    <citation type="submission" date="2018-06" db="EMBL/GenBank/DDBJ databases">
        <title>Paenibacillus montanisoli sp. nov., isolated from mountain area soil.</title>
        <authorList>
            <person name="Wu M."/>
        </authorList>
    </citation>
    <scope>NUCLEOTIDE SEQUENCE [LARGE SCALE GENOMIC DNA]</scope>
    <source>
        <strain evidence="1 2">RA17</strain>
    </source>
</reference>
<keyword evidence="2" id="KW-1185">Reference proteome</keyword>
<name>A0A328TU82_9BACL</name>
<evidence type="ECO:0000313" key="2">
    <source>
        <dbReference type="Proteomes" id="UP000249260"/>
    </source>
</evidence>
<dbReference type="EMBL" id="QLUW01000005">
    <property type="protein sequence ID" value="RAP74057.1"/>
    <property type="molecule type" value="Genomic_DNA"/>
</dbReference>
<protein>
    <submittedName>
        <fullName evidence="1">Uncharacterized protein</fullName>
    </submittedName>
</protein>
<comment type="caution">
    <text evidence="1">The sequence shown here is derived from an EMBL/GenBank/DDBJ whole genome shotgun (WGS) entry which is preliminary data.</text>
</comment>
<gene>
    <name evidence="1" type="ORF">DL346_23570</name>
</gene>
<evidence type="ECO:0000313" key="1">
    <source>
        <dbReference type="EMBL" id="RAP74057.1"/>
    </source>
</evidence>
<dbReference type="AlphaFoldDB" id="A0A328TU82"/>
<sequence length="155" mass="17469">MSRRRKFLMAGVLTAVIVLGGGSGYILHSTSTNASQLDEKDVEQSVLNYFNAIESKNVDDMVKYSIDTRYSTEQEASRKPDYQEIMKSDIAHLNDIVKIEQNDEKNFTATLNVYTEDTGDIILKFPVTLTDDGSWKIIIGQSIQYKDIDQYKVGG</sequence>
<proteinExistence type="predicted"/>
<organism evidence="1 2">
    <name type="scientific">Paenibacillus montanisoli</name>
    <dbReference type="NCBI Taxonomy" id="2081970"/>
    <lineage>
        <taxon>Bacteria</taxon>
        <taxon>Bacillati</taxon>
        <taxon>Bacillota</taxon>
        <taxon>Bacilli</taxon>
        <taxon>Bacillales</taxon>
        <taxon>Paenibacillaceae</taxon>
        <taxon>Paenibacillus</taxon>
    </lineage>
</organism>